<evidence type="ECO:0000259" key="3">
    <source>
        <dbReference type="Pfam" id="PF03152"/>
    </source>
</evidence>
<dbReference type="OrthoDB" id="193703at2759"/>
<evidence type="ECO:0000256" key="2">
    <source>
        <dbReference type="ARBA" id="ARBA00022786"/>
    </source>
</evidence>
<evidence type="ECO:0000256" key="1">
    <source>
        <dbReference type="ARBA" id="ARBA00006043"/>
    </source>
</evidence>
<dbReference type="Gene3D" id="2.40.40.50">
    <property type="entry name" value="Ubiquitin fusion degradation protein UFD1, N-terminal domain"/>
    <property type="match status" value="1"/>
</dbReference>
<evidence type="ECO:0000313" key="7">
    <source>
        <dbReference type="EMBL" id="PVV02116.1"/>
    </source>
</evidence>
<evidence type="ECO:0000259" key="6">
    <source>
        <dbReference type="Pfam" id="PF24842"/>
    </source>
</evidence>
<proteinExistence type="inferred from homology"/>
<dbReference type="Gene3D" id="6.10.130.10">
    <property type="entry name" value="Ubiquitin-protein ligase E3A, N-terminal zinc-binding domain (AZUL)"/>
    <property type="match status" value="1"/>
</dbReference>
<feature type="domain" description="Ubiquitin fusion degradation protein UFD1 N-terminal subdomain 2" evidence="6">
    <location>
        <begin position="204"/>
        <end position="275"/>
    </location>
</feature>
<comment type="caution">
    <text evidence="7">The sequence shown here is derived from an EMBL/GenBank/DDBJ whole genome shotgun (WGS) entry which is preliminary data.</text>
</comment>
<accession>A0A2T9ZC00</accession>
<feature type="domain" description="Ubiquitin fusion degradation protein UFD1 N-terminal subdomain 1" evidence="3">
    <location>
        <begin position="131"/>
        <end position="197"/>
    </location>
</feature>
<dbReference type="GO" id="GO:0031593">
    <property type="term" value="F:polyubiquitin modification-dependent protein binding"/>
    <property type="evidence" value="ECO:0007669"/>
    <property type="project" value="TreeGrafter"/>
</dbReference>
<organism evidence="7 8">
    <name type="scientific">Smittium megazygosporum</name>
    <dbReference type="NCBI Taxonomy" id="133381"/>
    <lineage>
        <taxon>Eukaryota</taxon>
        <taxon>Fungi</taxon>
        <taxon>Fungi incertae sedis</taxon>
        <taxon>Zoopagomycota</taxon>
        <taxon>Kickxellomycotina</taxon>
        <taxon>Harpellomycetes</taxon>
        <taxon>Harpellales</taxon>
        <taxon>Legeriomycetaceae</taxon>
        <taxon>Smittium</taxon>
    </lineage>
</organism>
<dbReference type="Proteomes" id="UP000245609">
    <property type="component" value="Unassembled WGS sequence"/>
</dbReference>
<dbReference type="Pfam" id="PF23580">
    <property type="entry name" value="Znf_XAF1_N"/>
    <property type="match status" value="1"/>
</dbReference>
<comment type="similarity">
    <text evidence="1">Belongs to the UFD1 family.</text>
</comment>
<dbReference type="InterPro" id="IPR042556">
    <property type="entry name" value="AZUL_sf"/>
</dbReference>
<dbReference type="Pfam" id="PF16558">
    <property type="entry name" value="AZUL"/>
    <property type="match status" value="1"/>
</dbReference>
<dbReference type="InterPro" id="IPR055417">
    <property type="entry name" value="UFD1_N1"/>
</dbReference>
<dbReference type="InterPro" id="IPR055418">
    <property type="entry name" value="UFD1_N2"/>
</dbReference>
<name>A0A2T9ZC00_9FUNG</name>
<dbReference type="Gene3D" id="3.10.330.10">
    <property type="match status" value="1"/>
</dbReference>
<gene>
    <name evidence="7" type="ORF">BB560_003440</name>
</gene>
<dbReference type="InterPro" id="IPR049439">
    <property type="entry name" value="TRAFD1-XIAF1_Znf"/>
</dbReference>
<dbReference type="InterPro" id="IPR032353">
    <property type="entry name" value="AZUL"/>
</dbReference>
<dbReference type="GO" id="GO:0034098">
    <property type="term" value="C:VCP-NPL4-UFD1 AAA ATPase complex"/>
    <property type="evidence" value="ECO:0007669"/>
    <property type="project" value="TreeGrafter"/>
</dbReference>
<dbReference type="InterPro" id="IPR004854">
    <property type="entry name" value="Ufd1-like"/>
</dbReference>
<dbReference type="Pfam" id="PF21366">
    <property type="entry name" value="TRAFD1-XIAF1_ZnF"/>
    <property type="match status" value="1"/>
</dbReference>
<reference evidence="7 8" key="1">
    <citation type="journal article" date="2018" name="MBio">
        <title>Comparative Genomics Reveals the Core Gene Toolbox for the Fungus-Insect Symbiosis.</title>
        <authorList>
            <person name="Wang Y."/>
            <person name="Stata M."/>
            <person name="Wang W."/>
            <person name="Stajich J.E."/>
            <person name="White M.M."/>
            <person name="Moncalvo J.M."/>
        </authorList>
    </citation>
    <scope>NUCLEOTIDE SEQUENCE [LARGE SCALE GENOMIC DNA]</scope>
    <source>
        <strain evidence="7 8">SC-DP-2</strain>
    </source>
</reference>
<evidence type="ECO:0000259" key="5">
    <source>
        <dbReference type="Pfam" id="PF21366"/>
    </source>
</evidence>
<dbReference type="InterPro" id="IPR042299">
    <property type="entry name" value="Ufd1-like_Nn"/>
</dbReference>
<dbReference type="PANTHER" id="PTHR12555:SF15">
    <property type="entry name" value="FUSION DEGRADATION PROTEIN (UFD1), PUTATIVE (AFU_ORTHOLOGUE AFUA_4G04640)-RELATED"/>
    <property type="match status" value="1"/>
</dbReference>
<sequence length="807" mass="91209">MNRQHAPFSKTLKCYELYDPNHYTDKIIAPQSLLSEIIEYFKSYNDRTKSADNTERNVSAVKARTKSKSSHQYQGTPLIRSSRKIHGAMDSDIDAADSKNVKNPLPRQETAKFTKNFSNFLDHEDDSALIPSPLTFSLSKHTPQTAKTSNQITAKSVCVGIKEFTSEESLVGIPKWIMQELGLKNEDTISLEYKKLPKGTFAQFFTIEPLKSNSNVDLRAIMESFMRKNLTTLSEGQTIQLNSENFECSLQVSRLEPANQVDIVDTDLSVDIEQPNLKNSFGSEPSTLSTDLSHINLVLDVEKSATVDSFKPLWLVFDFNSVKSNPSLELELVINNPSGDLDVFARKGLLLPSELNFEKCDVSGSLEEKSIIINKKDTNTEFGNFYSFAVYPYNTQHVSFTYILKPLIKENTPENSATTTEILEDGIKCKNCNQVIIKRSYLLHEATCYRNNAVCEMCNSVVLKKDLEAGNHTHCELCDFIGSSYEVEKHTHYFHEPVLCPDCPDIGGFLSFMDLSLHRSSSCPSKVIVCRFCHTFVKQGKLSTSPEDILEGFHEHESYCGSRTIQCEICKKNVQLKKIKIHAQTHQLAKQAQGMPFKLCSNTECRYVFDPSPKDPFKSNEYYGNNISGATKSRFYIDNCTSNPLNLCERCFVPLIVLESDPENKILMQRIVNALFRQLMYGCGKSYCMNNECATGNPSVKYSANEAAQHILPSVKSIIELVNNKKNQKAAHPLSLCIDYMCFKHRSVVDRIQDHLMNVSKKQNNSSSNGQSSRPMFSTEWISLAVTKCDLDYENSLKWLYKFAPTS</sequence>
<dbReference type="GO" id="GO:0006511">
    <property type="term" value="P:ubiquitin-dependent protein catabolic process"/>
    <property type="evidence" value="ECO:0007669"/>
    <property type="project" value="InterPro"/>
</dbReference>
<evidence type="ECO:0000313" key="8">
    <source>
        <dbReference type="Proteomes" id="UP000245609"/>
    </source>
</evidence>
<dbReference type="GO" id="GO:0036503">
    <property type="term" value="P:ERAD pathway"/>
    <property type="evidence" value="ECO:0007669"/>
    <property type="project" value="TreeGrafter"/>
</dbReference>
<dbReference type="EMBL" id="MBFS01000605">
    <property type="protein sequence ID" value="PVV02116.1"/>
    <property type="molecule type" value="Genomic_DNA"/>
</dbReference>
<protein>
    <submittedName>
        <fullName evidence="7">Uncharacterized protein</fullName>
    </submittedName>
</protein>
<feature type="domain" description="Ubiquitin-protein ligase E3A N-terminal zinc-binding" evidence="4">
    <location>
        <begin position="669"/>
        <end position="709"/>
    </location>
</feature>
<dbReference type="Pfam" id="PF24842">
    <property type="entry name" value="UFD1_N2"/>
    <property type="match status" value="1"/>
</dbReference>
<dbReference type="STRING" id="133381.A0A2T9ZC00"/>
<dbReference type="AlphaFoldDB" id="A0A2T9ZC00"/>
<keyword evidence="2" id="KW-0833">Ubl conjugation pathway</keyword>
<feature type="domain" description="TRAFD1/XAF1 zinc finger" evidence="5">
    <location>
        <begin position="553"/>
        <end position="583"/>
    </location>
</feature>
<dbReference type="PANTHER" id="PTHR12555">
    <property type="entry name" value="UBIQUITIN FUSION DEGRADATON PROTEIN 1"/>
    <property type="match status" value="1"/>
</dbReference>
<dbReference type="Pfam" id="PF03152">
    <property type="entry name" value="UFD1_N1"/>
    <property type="match status" value="1"/>
</dbReference>
<keyword evidence="8" id="KW-1185">Reference proteome</keyword>
<evidence type="ECO:0000259" key="4">
    <source>
        <dbReference type="Pfam" id="PF16558"/>
    </source>
</evidence>